<dbReference type="Pfam" id="PF00498">
    <property type="entry name" value="FHA"/>
    <property type="match status" value="1"/>
</dbReference>
<sequence>MKAEYKRDLSGNYLVLYEEEEPDTSSYQMRMLVGNTIPSVLKCRVQGVDGQFMVCFDITSKQSVLSLYEEKKIGYEDLQMILGGFVQVMEEMAEYLLNPSRLLLKPEYMYVDVEKRQLYFCYLPGYDQDVRQEFQELTEYILPLLDHEDSRAVMLGYGIYRRALEDSFHLEHIKQELYQERSETAKTDSAINAASRQKTDKEGTDTGFMDVAAAHPGTDFSARPNGKTEQEEININPEEVMWQEEPAKESRKSGKSQEKGIFIWCLSVAAVALLVIIAETLGYLPRISVTAVLGCVIVAMGIGMLYVWILSLLKKKGQKISENQETPMPKESRKCGKQSLKHMEISEDETYGTERTEEKTGKKQEEIYTENSSCTSKSQKTNFGETVVLSANIVTGPATLVSREPGELATIYLQEELTVIGKMETAADAVIDLPTVSRIHAKIRKRDGEYYLTDLNSRNGTSVNGKMLKSSEEYCLQDQDEVDFAQARYVFLK</sequence>
<dbReference type="SUPFAM" id="SSF49879">
    <property type="entry name" value="SMAD/FHA domain"/>
    <property type="match status" value="1"/>
</dbReference>
<dbReference type="RefSeq" id="WP_186901223.1">
    <property type="nucleotide sequence ID" value="NZ_JACOOT010000017.1"/>
</dbReference>
<feature type="transmembrane region" description="Helical" evidence="2">
    <location>
        <begin position="290"/>
        <end position="313"/>
    </location>
</feature>
<feature type="transmembrane region" description="Helical" evidence="2">
    <location>
        <begin position="261"/>
        <end position="284"/>
    </location>
</feature>
<dbReference type="EMBL" id="JACOOT010000017">
    <property type="protein sequence ID" value="MBC5651018.1"/>
    <property type="molecule type" value="Genomic_DNA"/>
</dbReference>
<keyword evidence="2" id="KW-0472">Membrane</keyword>
<feature type="region of interest" description="Disordered" evidence="1">
    <location>
        <begin position="320"/>
        <end position="339"/>
    </location>
</feature>
<accession>A0A8I0AIM5</accession>
<organism evidence="4 5">
    <name type="scientific">Blautia segnis</name>
    <dbReference type="NCBI Taxonomy" id="2763030"/>
    <lineage>
        <taxon>Bacteria</taxon>
        <taxon>Bacillati</taxon>
        <taxon>Bacillota</taxon>
        <taxon>Clostridia</taxon>
        <taxon>Lachnospirales</taxon>
        <taxon>Lachnospiraceae</taxon>
        <taxon>Blautia</taxon>
    </lineage>
</organism>
<evidence type="ECO:0000259" key="3">
    <source>
        <dbReference type="PROSITE" id="PS50006"/>
    </source>
</evidence>
<comment type="caution">
    <text evidence="4">The sequence shown here is derived from an EMBL/GenBank/DDBJ whole genome shotgun (WGS) entry which is preliminary data.</text>
</comment>
<dbReference type="InterPro" id="IPR050923">
    <property type="entry name" value="Cell_Proc_Reg/RNA_Proc"/>
</dbReference>
<dbReference type="Pfam" id="PF19909">
    <property type="entry name" value="DUF6382"/>
    <property type="match status" value="1"/>
</dbReference>
<feature type="region of interest" description="Disordered" evidence="1">
    <location>
        <begin position="184"/>
        <end position="204"/>
    </location>
</feature>
<feature type="compositionally biased region" description="Basic and acidic residues" evidence="1">
    <location>
        <begin position="352"/>
        <end position="366"/>
    </location>
</feature>
<feature type="domain" description="FHA" evidence="3">
    <location>
        <begin position="418"/>
        <end position="468"/>
    </location>
</feature>
<feature type="compositionally biased region" description="Polar residues" evidence="1">
    <location>
        <begin position="187"/>
        <end position="196"/>
    </location>
</feature>
<feature type="region of interest" description="Disordered" evidence="1">
    <location>
        <begin position="347"/>
        <end position="377"/>
    </location>
</feature>
<dbReference type="PROSITE" id="PS50006">
    <property type="entry name" value="FHA_DOMAIN"/>
    <property type="match status" value="1"/>
</dbReference>
<dbReference type="Proteomes" id="UP000652847">
    <property type="component" value="Unassembled WGS sequence"/>
</dbReference>
<name>A0A8I0AIM5_9FIRM</name>
<dbReference type="InterPro" id="IPR008984">
    <property type="entry name" value="SMAD_FHA_dom_sf"/>
</dbReference>
<keyword evidence="2" id="KW-1133">Transmembrane helix</keyword>
<evidence type="ECO:0000256" key="1">
    <source>
        <dbReference type="SAM" id="MobiDB-lite"/>
    </source>
</evidence>
<dbReference type="CDD" id="cd00060">
    <property type="entry name" value="FHA"/>
    <property type="match status" value="1"/>
</dbReference>
<dbReference type="SMART" id="SM00240">
    <property type="entry name" value="FHA"/>
    <property type="match status" value="1"/>
</dbReference>
<evidence type="ECO:0000313" key="5">
    <source>
        <dbReference type="Proteomes" id="UP000652847"/>
    </source>
</evidence>
<gene>
    <name evidence="4" type="ORF">H8S54_07850</name>
</gene>
<dbReference type="InterPro" id="IPR045962">
    <property type="entry name" value="DUF6382"/>
</dbReference>
<dbReference type="Gene3D" id="2.60.200.20">
    <property type="match status" value="1"/>
</dbReference>
<dbReference type="PANTHER" id="PTHR23308">
    <property type="entry name" value="NUCLEAR INHIBITOR OF PROTEIN PHOSPHATASE-1"/>
    <property type="match status" value="1"/>
</dbReference>
<reference evidence="4 5" key="1">
    <citation type="submission" date="2020-08" db="EMBL/GenBank/DDBJ databases">
        <title>Genome public.</title>
        <authorList>
            <person name="Liu C."/>
            <person name="Sun Q."/>
        </authorList>
    </citation>
    <scope>NUCLEOTIDE SEQUENCE [LARGE SCALE GENOMIC DNA]</scope>
    <source>
        <strain evidence="4 5">BX17</strain>
    </source>
</reference>
<dbReference type="AlphaFoldDB" id="A0A8I0AIM5"/>
<protein>
    <submittedName>
        <fullName evidence="4">FHA domain-containing protein</fullName>
    </submittedName>
</protein>
<evidence type="ECO:0000256" key="2">
    <source>
        <dbReference type="SAM" id="Phobius"/>
    </source>
</evidence>
<keyword evidence="5" id="KW-1185">Reference proteome</keyword>
<proteinExistence type="predicted"/>
<dbReference type="InterPro" id="IPR000253">
    <property type="entry name" value="FHA_dom"/>
</dbReference>
<keyword evidence="2" id="KW-0812">Transmembrane</keyword>
<evidence type="ECO:0000313" key="4">
    <source>
        <dbReference type="EMBL" id="MBC5651018.1"/>
    </source>
</evidence>